<dbReference type="EMBL" id="RCDB01000002">
    <property type="protein sequence ID" value="RLK49216.1"/>
    <property type="molecule type" value="Genomic_DNA"/>
</dbReference>
<feature type="region of interest" description="Disordered" evidence="1">
    <location>
        <begin position="168"/>
        <end position="197"/>
    </location>
</feature>
<comment type="caution">
    <text evidence="3">The sequence shown here is derived from an EMBL/GenBank/DDBJ whole genome shotgun (WGS) entry which is preliminary data.</text>
</comment>
<proteinExistence type="predicted"/>
<accession>A0A498C3R5</accession>
<keyword evidence="2" id="KW-0472">Membrane</keyword>
<protein>
    <submittedName>
        <fullName evidence="3">Putative membrane protein (TIGR02234 family)</fullName>
    </submittedName>
</protein>
<keyword evidence="2" id="KW-0812">Transmembrane</keyword>
<feature type="compositionally biased region" description="Basic and acidic residues" evidence="1">
    <location>
        <begin position="177"/>
        <end position="197"/>
    </location>
</feature>
<evidence type="ECO:0000256" key="1">
    <source>
        <dbReference type="SAM" id="MobiDB-lite"/>
    </source>
</evidence>
<feature type="transmembrane region" description="Helical" evidence="2">
    <location>
        <begin position="132"/>
        <end position="154"/>
    </location>
</feature>
<keyword evidence="4" id="KW-1185">Reference proteome</keyword>
<organism evidence="3 4">
    <name type="scientific">Microbacterium telephonicum</name>
    <dbReference type="NCBI Taxonomy" id="1714841"/>
    <lineage>
        <taxon>Bacteria</taxon>
        <taxon>Bacillati</taxon>
        <taxon>Actinomycetota</taxon>
        <taxon>Actinomycetes</taxon>
        <taxon>Micrococcales</taxon>
        <taxon>Microbacteriaceae</taxon>
        <taxon>Microbacterium</taxon>
    </lineage>
</organism>
<dbReference type="InterPro" id="IPR019051">
    <property type="entry name" value="Trp_biosyn_TM_oprn/chp"/>
</dbReference>
<feature type="transmembrane region" description="Helical" evidence="2">
    <location>
        <begin position="48"/>
        <end position="68"/>
    </location>
</feature>
<feature type="transmembrane region" description="Helical" evidence="2">
    <location>
        <begin position="75"/>
        <end position="97"/>
    </location>
</feature>
<dbReference type="OrthoDB" id="4794414at2"/>
<dbReference type="AlphaFoldDB" id="A0A498C3R5"/>
<dbReference type="RefSeq" id="WP_121058263.1">
    <property type="nucleotide sequence ID" value="NZ_RCDB01000002.1"/>
</dbReference>
<evidence type="ECO:0000313" key="4">
    <source>
        <dbReference type="Proteomes" id="UP000273158"/>
    </source>
</evidence>
<dbReference type="Proteomes" id="UP000273158">
    <property type="component" value="Unassembled WGS sequence"/>
</dbReference>
<keyword evidence="2" id="KW-1133">Transmembrane helix</keyword>
<dbReference type="Pfam" id="PF09534">
    <property type="entry name" value="Trp_oprn_chp"/>
    <property type="match status" value="1"/>
</dbReference>
<sequence length="197" mass="20025">MIRRARTLSVLAILLGGALALISSTQTWLSVTLVQVTDEPLAVPGADAVALLAPLSLAALALGLALSIVGTVLRYVFGVLAVAIGLALVVSCARIAAEVPVDAVAAAVTTATGLSGTETVARLVAAITETPWPWITVAAGALVAVGGGFTLATAHRWRGAGRRYRTDPAAAVASGSRPHDAIDSWDDLSRGDDPTDR</sequence>
<evidence type="ECO:0000256" key="2">
    <source>
        <dbReference type="SAM" id="Phobius"/>
    </source>
</evidence>
<reference evidence="3 4" key="1">
    <citation type="journal article" date="2015" name="Stand. Genomic Sci.">
        <title>Genomic Encyclopedia of Bacterial and Archaeal Type Strains, Phase III: the genomes of soil and plant-associated and newly described type strains.</title>
        <authorList>
            <person name="Whitman W.B."/>
            <person name="Woyke T."/>
            <person name="Klenk H.P."/>
            <person name="Zhou Y."/>
            <person name="Lilburn T.G."/>
            <person name="Beck B.J."/>
            <person name="De Vos P."/>
            <person name="Vandamme P."/>
            <person name="Eisen J.A."/>
            <person name="Garrity G."/>
            <person name="Hugenholtz P."/>
            <person name="Kyrpides N.C."/>
        </authorList>
    </citation>
    <scope>NUCLEOTIDE SEQUENCE [LARGE SCALE GENOMIC DNA]</scope>
    <source>
        <strain evidence="3 4">S2T63</strain>
    </source>
</reference>
<evidence type="ECO:0000313" key="3">
    <source>
        <dbReference type="EMBL" id="RLK49216.1"/>
    </source>
</evidence>
<name>A0A498C3R5_9MICO</name>
<gene>
    <name evidence="3" type="ORF">C7474_1351</name>
</gene>